<dbReference type="EMBL" id="JBGNUJ010000007">
    <property type="protein sequence ID" value="KAL3957371.1"/>
    <property type="molecule type" value="Genomic_DNA"/>
</dbReference>
<comment type="caution">
    <text evidence="1">The sequence shown here is derived from an EMBL/GenBank/DDBJ whole genome shotgun (WGS) entry which is preliminary data.</text>
</comment>
<sequence>MLASPEDSCRPRVCSVRQVCAAGSPSCRAAAHPVTRMCTSSDEAQLAQSVARNANHESVVEPRRQSARSLYLYIVWAVLAPESRRIPSLDTPAARDGEEGAAHHQDVNVKERAPLVPPPPKMSSAQR</sequence>
<evidence type="ECO:0000313" key="2">
    <source>
        <dbReference type="Proteomes" id="UP001638806"/>
    </source>
</evidence>
<dbReference type="Proteomes" id="UP001638806">
    <property type="component" value="Unassembled WGS sequence"/>
</dbReference>
<accession>A0ACC4DPK2</accession>
<protein>
    <submittedName>
        <fullName evidence="1">Uncharacterized protein</fullName>
    </submittedName>
</protein>
<name>A0ACC4DPK2_PURLI</name>
<reference evidence="1" key="1">
    <citation type="submission" date="2024-12" db="EMBL/GenBank/DDBJ databases">
        <title>Comparative genomics and development of molecular markers within Purpureocillium lilacinum and among Purpureocillium species.</title>
        <authorList>
            <person name="Yeh Z.-Y."/>
            <person name="Ni N.-T."/>
            <person name="Lo P.-H."/>
            <person name="Mushyakhwo K."/>
            <person name="Lin C.-F."/>
            <person name="Nai Y.-S."/>
        </authorList>
    </citation>
    <scope>NUCLEOTIDE SEQUENCE</scope>
    <source>
        <strain evidence="1">NCHU-NPUST-175</strain>
    </source>
</reference>
<proteinExistence type="predicted"/>
<organism evidence="1 2">
    <name type="scientific">Purpureocillium lilacinum</name>
    <name type="common">Paecilomyces lilacinus</name>
    <dbReference type="NCBI Taxonomy" id="33203"/>
    <lineage>
        <taxon>Eukaryota</taxon>
        <taxon>Fungi</taxon>
        <taxon>Dikarya</taxon>
        <taxon>Ascomycota</taxon>
        <taxon>Pezizomycotina</taxon>
        <taxon>Sordariomycetes</taxon>
        <taxon>Hypocreomycetidae</taxon>
        <taxon>Hypocreales</taxon>
        <taxon>Ophiocordycipitaceae</taxon>
        <taxon>Purpureocillium</taxon>
    </lineage>
</organism>
<evidence type="ECO:0000313" key="1">
    <source>
        <dbReference type="EMBL" id="KAL3957371.1"/>
    </source>
</evidence>
<keyword evidence="2" id="KW-1185">Reference proteome</keyword>
<gene>
    <name evidence="1" type="ORF">ACCO45_007949</name>
</gene>